<dbReference type="AlphaFoldDB" id="A0A2H0BVW9"/>
<accession>A0A2H0BVW9</accession>
<feature type="compositionally biased region" description="Low complexity" evidence="1">
    <location>
        <begin position="34"/>
        <end position="43"/>
    </location>
</feature>
<comment type="caution">
    <text evidence="3">The sequence shown here is derived from an EMBL/GenBank/DDBJ whole genome shotgun (WGS) entry which is preliminary data.</text>
</comment>
<organism evidence="3 4">
    <name type="scientific">Candidatus Roizmanbacteria bacterium CG22_combo_CG10-13_8_21_14_all_38_20</name>
    <dbReference type="NCBI Taxonomy" id="1974862"/>
    <lineage>
        <taxon>Bacteria</taxon>
        <taxon>Candidatus Roizmaniibacteriota</taxon>
    </lineage>
</organism>
<evidence type="ECO:0000256" key="2">
    <source>
        <dbReference type="SAM" id="Phobius"/>
    </source>
</evidence>
<feature type="transmembrane region" description="Helical" evidence="2">
    <location>
        <begin position="7"/>
        <end position="23"/>
    </location>
</feature>
<sequence length="353" mass="39198">MNTQIKIIILIIILVGIGAFWYFQSRSSFPIPSGEGETELLNNENKESSVETASDTSTDIKQIMQTQREILVTDGIKHSIPLNEILSGGPGKDGIPSIDDPKFILANEATFLNDSDSGLGLTINEESRFYPYRILVWHEIVNDKVAGEPVLVTYCPLCATGIVFDRRVDGEVQEFGVSGKLWQSNLLMYNRAGNDKNESLWSQVLGEAVLGVHTGKKLTIVRSDVVRFGDWKRAHPNTKVLSQDTGAVRSYGRDPYGDYYTSESVSFGATFTDTRLHPKALVHGIEIDGQYKAYHDDALNIGNTTDTFVGKNIAITKTDLGEIRFTADGKLLASIPSFWFSWLVVHPETELFK</sequence>
<reference evidence="3 4" key="1">
    <citation type="submission" date="2017-09" db="EMBL/GenBank/DDBJ databases">
        <title>Depth-based differentiation of microbial function through sediment-hosted aquifers and enrichment of novel symbionts in the deep terrestrial subsurface.</title>
        <authorList>
            <person name="Probst A.J."/>
            <person name="Ladd B."/>
            <person name="Jarett J.K."/>
            <person name="Geller-Mcgrath D.E."/>
            <person name="Sieber C.M."/>
            <person name="Emerson J.B."/>
            <person name="Anantharaman K."/>
            <person name="Thomas B.C."/>
            <person name="Malmstrom R."/>
            <person name="Stieglmeier M."/>
            <person name="Klingl A."/>
            <person name="Woyke T."/>
            <person name="Ryan C.M."/>
            <person name="Banfield J.F."/>
        </authorList>
    </citation>
    <scope>NUCLEOTIDE SEQUENCE [LARGE SCALE GENOMIC DNA]</scope>
    <source>
        <strain evidence="3">CG22_combo_CG10-13_8_21_14_all_38_20</strain>
    </source>
</reference>
<protein>
    <recommendedName>
        <fullName evidence="5">DUF3179 domain-containing protein</fullName>
    </recommendedName>
</protein>
<evidence type="ECO:0000313" key="3">
    <source>
        <dbReference type="EMBL" id="PIP61827.1"/>
    </source>
</evidence>
<keyword evidence="2" id="KW-0472">Membrane</keyword>
<proteinExistence type="predicted"/>
<evidence type="ECO:0000313" key="4">
    <source>
        <dbReference type="Proteomes" id="UP000231246"/>
    </source>
</evidence>
<keyword evidence="2" id="KW-1133">Transmembrane helix</keyword>
<name>A0A2H0BVW9_9BACT</name>
<evidence type="ECO:0008006" key="5">
    <source>
        <dbReference type="Google" id="ProtNLM"/>
    </source>
</evidence>
<dbReference type="EMBL" id="PCTA01000014">
    <property type="protein sequence ID" value="PIP61827.1"/>
    <property type="molecule type" value="Genomic_DNA"/>
</dbReference>
<evidence type="ECO:0000256" key="1">
    <source>
        <dbReference type="SAM" id="MobiDB-lite"/>
    </source>
</evidence>
<gene>
    <name evidence="3" type="ORF">COW99_02010</name>
</gene>
<dbReference type="Pfam" id="PF11376">
    <property type="entry name" value="DUF3179"/>
    <property type="match status" value="1"/>
</dbReference>
<dbReference type="InterPro" id="IPR021516">
    <property type="entry name" value="DUF3179"/>
</dbReference>
<keyword evidence="2" id="KW-0812">Transmembrane</keyword>
<feature type="region of interest" description="Disordered" evidence="1">
    <location>
        <begin position="34"/>
        <end position="57"/>
    </location>
</feature>
<dbReference type="Proteomes" id="UP000231246">
    <property type="component" value="Unassembled WGS sequence"/>
</dbReference>